<evidence type="ECO:0000256" key="7">
    <source>
        <dbReference type="ARBA" id="ARBA00022989"/>
    </source>
</evidence>
<reference evidence="10" key="2">
    <citation type="submission" date="2021-09" db="EMBL/GenBank/DDBJ databases">
        <authorList>
            <person name="Gilroy R."/>
        </authorList>
    </citation>
    <scope>NUCLEOTIDE SEQUENCE</scope>
    <source>
        <strain evidence="10">ChiBcec21-2208</strain>
    </source>
</reference>
<dbReference type="Proteomes" id="UP000782880">
    <property type="component" value="Unassembled WGS sequence"/>
</dbReference>
<dbReference type="EMBL" id="DYVE01000226">
    <property type="protein sequence ID" value="HJG28716.1"/>
    <property type="molecule type" value="Genomic_DNA"/>
</dbReference>
<evidence type="ECO:0000313" key="11">
    <source>
        <dbReference type="Proteomes" id="UP000782880"/>
    </source>
</evidence>
<comment type="caution">
    <text evidence="10">The sequence shown here is derived from an EMBL/GenBank/DDBJ whole genome shotgun (WGS) entry which is preliminary data.</text>
</comment>
<evidence type="ECO:0000256" key="8">
    <source>
        <dbReference type="ARBA" id="ARBA00023136"/>
    </source>
</evidence>
<keyword evidence="7 9" id="KW-1133">Transmembrane helix</keyword>
<feature type="transmembrane region" description="Helical" evidence="9">
    <location>
        <begin position="241"/>
        <end position="262"/>
    </location>
</feature>
<dbReference type="PANTHER" id="PTHR30578:SF0">
    <property type="entry name" value="ION-TRANSLOCATING OXIDOREDUCTASE COMPLEX SUBUNIT D"/>
    <property type="match status" value="1"/>
</dbReference>
<dbReference type="AlphaFoldDB" id="A0A921ILB7"/>
<proteinExistence type="predicted"/>
<reference evidence="10" key="1">
    <citation type="journal article" date="2021" name="PeerJ">
        <title>Extensive microbial diversity within the chicken gut microbiome revealed by metagenomics and culture.</title>
        <authorList>
            <person name="Gilroy R."/>
            <person name="Ravi A."/>
            <person name="Getino M."/>
            <person name="Pursley I."/>
            <person name="Horton D.L."/>
            <person name="Alikhan N.F."/>
            <person name="Baker D."/>
            <person name="Gharbi K."/>
            <person name="Hall N."/>
            <person name="Watson M."/>
            <person name="Adriaenssens E.M."/>
            <person name="Foster-Nyarko E."/>
            <person name="Jarju S."/>
            <person name="Secka A."/>
            <person name="Antonio M."/>
            <person name="Oren A."/>
            <person name="Chaudhuri R.R."/>
            <person name="La Ragione R."/>
            <person name="Hildebrand F."/>
            <person name="Pallen M.J."/>
        </authorList>
    </citation>
    <scope>NUCLEOTIDE SEQUENCE</scope>
    <source>
        <strain evidence="10">ChiBcec21-2208</strain>
    </source>
</reference>
<evidence type="ECO:0000256" key="4">
    <source>
        <dbReference type="ARBA" id="ARBA00022643"/>
    </source>
</evidence>
<dbReference type="GO" id="GO:0005886">
    <property type="term" value="C:plasma membrane"/>
    <property type="evidence" value="ECO:0007669"/>
    <property type="project" value="TreeGrafter"/>
</dbReference>
<dbReference type="InterPro" id="IPR004338">
    <property type="entry name" value="NqrB/RnfD"/>
</dbReference>
<organism evidence="10 11">
    <name type="scientific">Subdoligranulum variabile</name>
    <dbReference type="NCBI Taxonomy" id="214851"/>
    <lineage>
        <taxon>Bacteria</taxon>
        <taxon>Bacillati</taxon>
        <taxon>Bacillota</taxon>
        <taxon>Clostridia</taxon>
        <taxon>Eubacteriales</taxon>
        <taxon>Oscillospiraceae</taxon>
        <taxon>Subdoligranulum</taxon>
    </lineage>
</organism>
<protein>
    <submittedName>
        <fullName evidence="10">RnfABCDGE type electron transport complex subunit D</fullName>
    </submittedName>
</protein>
<feature type="transmembrane region" description="Helical" evidence="9">
    <location>
        <begin position="297"/>
        <end position="316"/>
    </location>
</feature>
<feature type="transmembrane region" description="Helical" evidence="9">
    <location>
        <begin position="274"/>
        <end position="291"/>
    </location>
</feature>
<sequence>MSNRVKIERSENYDYYNDLLWCSVPLIGMAWYYYGPRPVLLLLTGLLTAYLCDCALAPLHGAGYHSREPSSECFAALIVLMMPATVPYMVVVAAVIAAVLVKEAFGGEGHYPFHPAAVGMALVGISWPESVYTYPTPGNWLPVFGNINVSLSEGMNATLRDGGLPSASTMNLLTGNVPGGLGISAALVVMACGLFLLVRGHVKLTVLVPFLVFCIGLPWLLPQLNELPVFSWPWEFIRQRIYLEKYVILSGSVLFGSLFLICEPVTMPNRTSSRIVYGAALGIATHAFRVFSPYESAVCFALLIVGAIPEWLDLISHRTERIRFMRKEERRLAQFTKPE</sequence>
<gene>
    <name evidence="10" type="ORF">K8V20_08775</name>
</gene>
<evidence type="ECO:0000256" key="9">
    <source>
        <dbReference type="SAM" id="Phobius"/>
    </source>
</evidence>
<keyword evidence="8 9" id="KW-0472">Membrane</keyword>
<keyword evidence="3" id="KW-0285">Flavoprotein</keyword>
<dbReference type="PANTHER" id="PTHR30578">
    <property type="entry name" value="ELECTRON TRANSPORT COMPLEX PROTEIN RNFD"/>
    <property type="match status" value="1"/>
</dbReference>
<evidence type="ECO:0000313" key="10">
    <source>
        <dbReference type="EMBL" id="HJG28716.1"/>
    </source>
</evidence>
<evidence type="ECO:0000256" key="2">
    <source>
        <dbReference type="ARBA" id="ARBA00022553"/>
    </source>
</evidence>
<keyword evidence="1" id="KW-0813">Transport</keyword>
<feature type="transmembrane region" description="Helical" evidence="9">
    <location>
        <begin position="177"/>
        <end position="197"/>
    </location>
</feature>
<feature type="transmembrane region" description="Helical" evidence="9">
    <location>
        <begin position="40"/>
        <end position="62"/>
    </location>
</feature>
<keyword evidence="6" id="KW-1278">Translocase</keyword>
<feature type="transmembrane region" description="Helical" evidence="9">
    <location>
        <begin position="15"/>
        <end position="34"/>
    </location>
</feature>
<feature type="transmembrane region" description="Helical" evidence="9">
    <location>
        <begin position="204"/>
        <end position="221"/>
    </location>
</feature>
<dbReference type="GO" id="GO:0055085">
    <property type="term" value="P:transmembrane transport"/>
    <property type="evidence" value="ECO:0007669"/>
    <property type="project" value="InterPro"/>
</dbReference>
<dbReference type="Pfam" id="PF03116">
    <property type="entry name" value="NQR2_RnfD_RnfE"/>
    <property type="match status" value="1"/>
</dbReference>
<keyword evidence="2" id="KW-0597">Phosphoprotein</keyword>
<evidence type="ECO:0000256" key="6">
    <source>
        <dbReference type="ARBA" id="ARBA00022967"/>
    </source>
</evidence>
<evidence type="ECO:0000256" key="3">
    <source>
        <dbReference type="ARBA" id="ARBA00022630"/>
    </source>
</evidence>
<evidence type="ECO:0000256" key="1">
    <source>
        <dbReference type="ARBA" id="ARBA00022448"/>
    </source>
</evidence>
<feature type="transmembrane region" description="Helical" evidence="9">
    <location>
        <begin position="74"/>
        <end position="101"/>
    </location>
</feature>
<name>A0A921ILB7_9FIRM</name>
<keyword evidence="4" id="KW-0288">FMN</keyword>
<keyword evidence="5 9" id="KW-0812">Transmembrane</keyword>
<evidence type="ECO:0000256" key="5">
    <source>
        <dbReference type="ARBA" id="ARBA00022692"/>
    </source>
</evidence>
<accession>A0A921ILB7</accession>